<dbReference type="EMBL" id="JARKIE010000085">
    <property type="protein sequence ID" value="KAJ7687716.1"/>
    <property type="molecule type" value="Genomic_DNA"/>
</dbReference>
<comment type="caution">
    <text evidence="2">The sequence shown here is derived from an EMBL/GenBank/DDBJ whole genome shotgun (WGS) entry which is preliminary data.</text>
</comment>
<keyword evidence="1" id="KW-0732">Signal</keyword>
<organism evidence="2 3">
    <name type="scientific">Mycena rosella</name>
    <name type="common">Pink bonnet</name>
    <name type="synonym">Agaricus rosellus</name>
    <dbReference type="NCBI Taxonomy" id="1033263"/>
    <lineage>
        <taxon>Eukaryota</taxon>
        <taxon>Fungi</taxon>
        <taxon>Dikarya</taxon>
        <taxon>Basidiomycota</taxon>
        <taxon>Agaricomycotina</taxon>
        <taxon>Agaricomycetes</taxon>
        <taxon>Agaricomycetidae</taxon>
        <taxon>Agaricales</taxon>
        <taxon>Marasmiineae</taxon>
        <taxon>Mycenaceae</taxon>
        <taxon>Mycena</taxon>
    </lineage>
</organism>
<dbReference type="AlphaFoldDB" id="A0AAD7DC11"/>
<evidence type="ECO:0000313" key="3">
    <source>
        <dbReference type="Proteomes" id="UP001221757"/>
    </source>
</evidence>
<gene>
    <name evidence="2" type="ORF">B0H17DRAFT_680074</name>
</gene>
<name>A0AAD7DC11_MYCRO</name>
<protein>
    <submittedName>
        <fullName evidence="2">Uncharacterized protein</fullName>
    </submittedName>
</protein>
<evidence type="ECO:0000256" key="1">
    <source>
        <dbReference type="SAM" id="SignalP"/>
    </source>
</evidence>
<proteinExistence type="predicted"/>
<reference evidence="2" key="1">
    <citation type="submission" date="2023-03" db="EMBL/GenBank/DDBJ databases">
        <title>Massive genome expansion in bonnet fungi (Mycena s.s.) driven by repeated elements and novel gene families across ecological guilds.</title>
        <authorList>
            <consortium name="Lawrence Berkeley National Laboratory"/>
            <person name="Harder C.B."/>
            <person name="Miyauchi S."/>
            <person name="Viragh M."/>
            <person name="Kuo A."/>
            <person name="Thoen E."/>
            <person name="Andreopoulos B."/>
            <person name="Lu D."/>
            <person name="Skrede I."/>
            <person name="Drula E."/>
            <person name="Henrissat B."/>
            <person name="Morin E."/>
            <person name="Kohler A."/>
            <person name="Barry K."/>
            <person name="LaButti K."/>
            <person name="Morin E."/>
            <person name="Salamov A."/>
            <person name="Lipzen A."/>
            <person name="Mereny Z."/>
            <person name="Hegedus B."/>
            <person name="Baldrian P."/>
            <person name="Stursova M."/>
            <person name="Weitz H."/>
            <person name="Taylor A."/>
            <person name="Grigoriev I.V."/>
            <person name="Nagy L.G."/>
            <person name="Martin F."/>
            <person name="Kauserud H."/>
        </authorList>
    </citation>
    <scope>NUCLEOTIDE SEQUENCE</scope>
    <source>
        <strain evidence="2">CBHHK067</strain>
    </source>
</reference>
<dbReference type="Proteomes" id="UP001221757">
    <property type="component" value="Unassembled WGS sequence"/>
</dbReference>
<keyword evidence="3" id="KW-1185">Reference proteome</keyword>
<sequence length="200" mass="21610">MASAVGVLPAPLVAFIFGVLRCGEAPPRLDQALVHAGDICTRGGDDRAADGGCDRGEVRLEVIGSADERRASRAAALGLRILVYVRSGHAPTSLSRRCTPPYTGPAPLHAGDRAFTTEVVLVGRECVGVELGVYTYLALLKANVRLVLIGRRSMLLQRGRETRVRPLYPLLLCGGRWWKCEGRWSLGCGVWRGFVQIECG</sequence>
<feature type="signal peptide" evidence="1">
    <location>
        <begin position="1"/>
        <end position="25"/>
    </location>
</feature>
<evidence type="ECO:0000313" key="2">
    <source>
        <dbReference type="EMBL" id="KAJ7687716.1"/>
    </source>
</evidence>
<feature type="chain" id="PRO_5041904409" evidence="1">
    <location>
        <begin position="26"/>
        <end position="200"/>
    </location>
</feature>
<accession>A0AAD7DC11</accession>